<keyword evidence="20" id="KW-1185">Reference proteome</keyword>
<evidence type="ECO:0000256" key="9">
    <source>
        <dbReference type="ARBA" id="ARBA00023004"/>
    </source>
</evidence>
<keyword evidence="11" id="KW-0238">DNA-binding</keyword>
<dbReference type="EMBL" id="VZRA01000009">
    <property type="protein sequence ID" value="KAB0668377.1"/>
    <property type="molecule type" value="Genomic_DNA"/>
</dbReference>
<evidence type="ECO:0000313" key="20">
    <source>
        <dbReference type="Proteomes" id="UP000798046"/>
    </source>
</evidence>
<keyword evidence="13" id="KW-0413">Isomerase</keyword>
<keyword evidence="7 19" id="KW-0347">Helicase</keyword>
<evidence type="ECO:0000256" key="4">
    <source>
        <dbReference type="ARBA" id="ARBA00022741"/>
    </source>
</evidence>
<dbReference type="InterPro" id="IPR014001">
    <property type="entry name" value="Helicase_ATP-bd"/>
</dbReference>
<keyword evidence="2" id="KW-0004">4Fe-4S</keyword>
<keyword evidence="4" id="KW-0547">Nucleotide-binding</keyword>
<name>A0ABQ6TKF4_9BACT</name>
<sequence>MPLRDFALPAPRTGSIETHSGYGRQAAEGQEIHVRVQRQRVKADPAYQAEVPISGLFEREGYAFRVDGRMDGIFRHEVPKIEEIKSTFNIRELAQHLAAGPMDHPYCLQLLTYGYCYWREHQVVPALSFHLVSTRSGDSDDLDLLLDPVRYEQWLDRRLDELVVDAQRAEKRAARRRKAAASFTFPFANPRPGQIELMATIERFMAEKRPMLIQAPTGLGKTVGVLYPVAKEALSRGQRVVYVTPKNSQHSVAEDAVTRFQEAGAKLKSLSITAKGKICFMNEPLCNPDYCEYARDYYGKVYGEGLLDILARKRKLKARTFRDLGEQYRVCPFELQLDSAREADIIICDYNYVFAPRSALGRMADIGVDQTGKPNLVIDEAHNLPARAMDYYSPALSSVVLENMRGEIQAVAPRFRHEAEELLDGCLQAVAACHAPGVTRPQRIDPPTDLFFTMHSRLSAFLSRYLDSGVEIPRQDVILRLCHYWGEFTETLEFIGHPDRQEFFTTFHPHGTGGTVKITCCDASAMLEDCYADYEQVVGFSATLKPFDYYVRLSGLKGDRVRTAEFASPFPKERRKLLIIPQISTRYSHRERNYAKIAEAVRRVAALRKGNYFVFLPSFEFLERVAALFQPPAGFVAVCQERGMKAAGIEAVVENLRSQGTPTIVFAVQGGSFSEGMDYAGETIIGAFVVGPPLPTYDLEREQMRSYYQQKYAAGFEYAYTIPAMAKAIQAAGRVIRSETDRGLIVLMDRRFLEPGFSQAMPADWFTADVAEAVSGSILRDVADFWGTEPGEAVVAPPASSRSRDRE</sequence>
<dbReference type="InterPro" id="IPR014013">
    <property type="entry name" value="Helic_SF1/SF2_ATP-bd_DinG/Rad3"/>
</dbReference>
<keyword evidence="10" id="KW-0411">Iron-sulfur</keyword>
<dbReference type="SMART" id="SM00491">
    <property type="entry name" value="HELICc2"/>
    <property type="match status" value="1"/>
</dbReference>
<dbReference type="EC" id="5.6.2.3" evidence="15"/>
<dbReference type="Gene3D" id="1.10.30.20">
    <property type="entry name" value="Bacterial XPD DNA helicase, FeS cluster domain"/>
    <property type="match status" value="1"/>
</dbReference>
<feature type="region of interest" description="Disordered" evidence="17">
    <location>
        <begin position="1"/>
        <end position="24"/>
    </location>
</feature>
<dbReference type="GO" id="GO:0004386">
    <property type="term" value="F:helicase activity"/>
    <property type="evidence" value="ECO:0007669"/>
    <property type="project" value="UniProtKB-KW"/>
</dbReference>
<dbReference type="SMART" id="SM00487">
    <property type="entry name" value="DEXDc"/>
    <property type="match status" value="1"/>
</dbReference>
<evidence type="ECO:0000256" key="8">
    <source>
        <dbReference type="ARBA" id="ARBA00022840"/>
    </source>
</evidence>
<dbReference type="Gene3D" id="3.40.50.300">
    <property type="entry name" value="P-loop containing nucleotide triphosphate hydrolases"/>
    <property type="match status" value="2"/>
</dbReference>
<evidence type="ECO:0000313" key="19">
    <source>
        <dbReference type="EMBL" id="KAB0668377.1"/>
    </source>
</evidence>
<evidence type="ECO:0000256" key="15">
    <source>
        <dbReference type="ARBA" id="ARBA00044969"/>
    </source>
</evidence>
<dbReference type="Gene3D" id="1.10.275.40">
    <property type="match status" value="1"/>
</dbReference>
<keyword evidence="6" id="KW-0378">Hydrolase</keyword>
<dbReference type="InterPro" id="IPR027417">
    <property type="entry name" value="P-loop_NTPase"/>
</dbReference>
<dbReference type="PROSITE" id="PS51193">
    <property type="entry name" value="HELICASE_ATP_BIND_2"/>
    <property type="match status" value="1"/>
</dbReference>
<dbReference type="PANTHER" id="PTHR11472">
    <property type="entry name" value="DNA REPAIR DEAD HELICASE RAD3/XP-D SUBFAMILY MEMBER"/>
    <property type="match status" value="1"/>
</dbReference>
<reference evidence="19 20" key="1">
    <citation type="journal article" date="2020" name="Microorganisms">
        <title>Description of Three Novel Members in the Family Geobacteraceae, Oryzomonas japonicum gen. nov., sp. nov., Oryzomonas sagensis sp. nov., and Oryzomonas ruber sp. nov.</title>
        <authorList>
            <person name="Xu Z."/>
            <person name="Masuda Y."/>
            <person name="Hayakawa C."/>
            <person name="Ushijima N."/>
            <person name="Kawano K."/>
            <person name="Shiratori Y."/>
            <person name="Senoo K."/>
            <person name="Itoh H."/>
        </authorList>
    </citation>
    <scope>NUCLEOTIDE SEQUENCE [LARGE SCALE GENOMIC DNA]</scope>
    <source>
        <strain evidence="19 20">Red100</strain>
    </source>
</reference>
<dbReference type="InterPro" id="IPR006554">
    <property type="entry name" value="Helicase-like_DEXD_c2"/>
</dbReference>
<dbReference type="Pfam" id="PF00270">
    <property type="entry name" value="DEAD"/>
    <property type="match status" value="1"/>
</dbReference>
<dbReference type="SMART" id="SM00488">
    <property type="entry name" value="DEXDc2"/>
    <property type="match status" value="1"/>
</dbReference>
<keyword evidence="8" id="KW-0067">ATP-binding</keyword>
<dbReference type="Gene3D" id="3.90.320.10">
    <property type="match status" value="1"/>
</dbReference>
<comment type="cofactor">
    <cofactor evidence="1">
        <name>[4Fe-4S] cluster</name>
        <dbReference type="ChEBI" id="CHEBI:49883"/>
    </cofactor>
</comment>
<keyword evidence="3" id="KW-0479">Metal-binding</keyword>
<feature type="domain" description="Helicase ATP-binding" evidence="18">
    <location>
        <begin position="180"/>
        <end position="434"/>
    </location>
</feature>
<evidence type="ECO:0000256" key="1">
    <source>
        <dbReference type="ARBA" id="ARBA00001966"/>
    </source>
</evidence>
<dbReference type="Pfam" id="PF06733">
    <property type="entry name" value="DEAD_2"/>
    <property type="match status" value="1"/>
</dbReference>
<evidence type="ECO:0000256" key="17">
    <source>
        <dbReference type="SAM" id="MobiDB-lite"/>
    </source>
</evidence>
<keyword evidence="9" id="KW-0408">Iron</keyword>
<evidence type="ECO:0000256" key="13">
    <source>
        <dbReference type="ARBA" id="ARBA00023235"/>
    </source>
</evidence>
<proteinExistence type="inferred from homology"/>
<evidence type="ECO:0000256" key="10">
    <source>
        <dbReference type="ARBA" id="ARBA00023014"/>
    </source>
</evidence>
<evidence type="ECO:0000259" key="18">
    <source>
        <dbReference type="PROSITE" id="PS51193"/>
    </source>
</evidence>
<evidence type="ECO:0000256" key="3">
    <source>
        <dbReference type="ARBA" id="ARBA00022723"/>
    </source>
</evidence>
<organism evidence="19 20">
    <name type="scientific">Oryzomonas sagensis</name>
    <dbReference type="NCBI Taxonomy" id="2603857"/>
    <lineage>
        <taxon>Bacteria</taxon>
        <taxon>Pseudomonadati</taxon>
        <taxon>Thermodesulfobacteriota</taxon>
        <taxon>Desulfuromonadia</taxon>
        <taxon>Geobacterales</taxon>
        <taxon>Geobacteraceae</taxon>
        <taxon>Oryzomonas</taxon>
    </lineage>
</organism>
<evidence type="ECO:0000256" key="16">
    <source>
        <dbReference type="ARBA" id="ARBA00048954"/>
    </source>
</evidence>
<keyword evidence="12" id="KW-0234">DNA repair</keyword>
<dbReference type="Pfam" id="PF13307">
    <property type="entry name" value="Helicase_C_2"/>
    <property type="match status" value="1"/>
</dbReference>
<dbReference type="SUPFAM" id="SSF52540">
    <property type="entry name" value="P-loop containing nucleoside triphosphate hydrolases"/>
    <property type="match status" value="1"/>
</dbReference>
<comment type="catalytic activity">
    <reaction evidence="16">
        <text>ATP + H2O = ADP + phosphate + H(+)</text>
        <dbReference type="Rhea" id="RHEA:13065"/>
        <dbReference type="ChEBI" id="CHEBI:15377"/>
        <dbReference type="ChEBI" id="CHEBI:15378"/>
        <dbReference type="ChEBI" id="CHEBI:30616"/>
        <dbReference type="ChEBI" id="CHEBI:43474"/>
        <dbReference type="ChEBI" id="CHEBI:456216"/>
        <dbReference type="EC" id="5.6.2.3"/>
    </reaction>
</comment>
<protein>
    <recommendedName>
        <fullName evidence="15">DNA 5'-3' helicase</fullName>
        <ecNumber evidence="15">5.6.2.3</ecNumber>
    </recommendedName>
</protein>
<evidence type="ECO:0000256" key="2">
    <source>
        <dbReference type="ARBA" id="ARBA00022485"/>
    </source>
</evidence>
<evidence type="ECO:0000256" key="5">
    <source>
        <dbReference type="ARBA" id="ARBA00022763"/>
    </source>
</evidence>
<dbReference type="InterPro" id="IPR010614">
    <property type="entry name" value="RAD3-like_helicase_DEAD"/>
</dbReference>
<comment type="similarity">
    <text evidence="14">Belongs to the helicase family. DinG subfamily.</text>
</comment>
<dbReference type="Proteomes" id="UP000798046">
    <property type="component" value="Unassembled WGS sequence"/>
</dbReference>
<evidence type="ECO:0000256" key="6">
    <source>
        <dbReference type="ARBA" id="ARBA00022801"/>
    </source>
</evidence>
<evidence type="ECO:0000256" key="14">
    <source>
        <dbReference type="ARBA" id="ARBA00038058"/>
    </source>
</evidence>
<evidence type="ECO:0000256" key="7">
    <source>
        <dbReference type="ARBA" id="ARBA00022806"/>
    </source>
</evidence>
<gene>
    <name evidence="19" type="ORF">F6V30_16325</name>
</gene>
<dbReference type="InterPro" id="IPR011604">
    <property type="entry name" value="PDDEXK-like_dom_sf"/>
</dbReference>
<dbReference type="InterPro" id="IPR006555">
    <property type="entry name" value="ATP-dep_Helicase_C"/>
</dbReference>
<evidence type="ECO:0000256" key="11">
    <source>
        <dbReference type="ARBA" id="ARBA00023125"/>
    </source>
</evidence>
<dbReference type="InterPro" id="IPR045028">
    <property type="entry name" value="DinG/Rad3-like"/>
</dbReference>
<dbReference type="PANTHER" id="PTHR11472:SF34">
    <property type="entry name" value="REGULATOR OF TELOMERE ELONGATION HELICASE 1"/>
    <property type="match status" value="1"/>
</dbReference>
<comment type="caution">
    <text evidence="19">The sequence shown here is derived from an EMBL/GenBank/DDBJ whole genome shotgun (WGS) entry which is preliminary data.</text>
</comment>
<keyword evidence="5" id="KW-0227">DNA damage</keyword>
<dbReference type="InterPro" id="IPR042493">
    <property type="entry name" value="XPD_DNA_FeS"/>
</dbReference>
<accession>A0ABQ6TKF4</accession>
<dbReference type="InterPro" id="IPR011545">
    <property type="entry name" value="DEAD/DEAH_box_helicase_dom"/>
</dbReference>
<evidence type="ECO:0000256" key="12">
    <source>
        <dbReference type="ARBA" id="ARBA00023204"/>
    </source>
</evidence>